<dbReference type="PROSITE" id="PS50249">
    <property type="entry name" value="MPN"/>
    <property type="match status" value="1"/>
</dbReference>
<accession>A0ABM3WN41</accession>
<feature type="region of interest" description="Disordered" evidence="1">
    <location>
        <begin position="165"/>
        <end position="211"/>
    </location>
</feature>
<dbReference type="InterPro" id="IPR050242">
    <property type="entry name" value="JAMM_MPN+_peptidase_M67A"/>
</dbReference>
<dbReference type="InterPro" id="IPR040843">
    <property type="entry name" value="RAMA"/>
</dbReference>
<evidence type="ECO:0000313" key="3">
    <source>
        <dbReference type="Proteomes" id="UP001652624"/>
    </source>
</evidence>
<gene>
    <name evidence="4" type="primary">MPND</name>
</gene>
<dbReference type="CDD" id="cd08067">
    <property type="entry name" value="MPN_2A_DUB"/>
    <property type="match status" value="1"/>
</dbReference>
<dbReference type="GeneID" id="103115178"/>
<feature type="compositionally biased region" description="Acidic residues" evidence="1">
    <location>
        <begin position="16"/>
        <end position="29"/>
    </location>
</feature>
<reference evidence="4" key="1">
    <citation type="submission" date="2025-08" db="UniProtKB">
        <authorList>
            <consortium name="RefSeq"/>
        </authorList>
    </citation>
    <scope>IDENTIFICATION</scope>
</reference>
<dbReference type="InterPro" id="IPR037518">
    <property type="entry name" value="MPN"/>
</dbReference>
<organism evidence="3 4">
    <name type="scientific">Erinaceus europaeus</name>
    <name type="common">Western European hedgehog</name>
    <dbReference type="NCBI Taxonomy" id="9365"/>
    <lineage>
        <taxon>Eukaryota</taxon>
        <taxon>Metazoa</taxon>
        <taxon>Chordata</taxon>
        <taxon>Craniata</taxon>
        <taxon>Vertebrata</taxon>
        <taxon>Euteleostomi</taxon>
        <taxon>Mammalia</taxon>
        <taxon>Eutheria</taxon>
        <taxon>Laurasiatheria</taxon>
        <taxon>Eulipotyphla</taxon>
        <taxon>Erinaceidae</taxon>
        <taxon>Erinaceinae</taxon>
        <taxon>Erinaceus</taxon>
    </lineage>
</organism>
<feature type="region of interest" description="Disordered" evidence="1">
    <location>
        <begin position="1"/>
        <end position="44"/>
    </location>
</feature>
<dbReference type="Pfam" id="PF01398">
    <property type="entry name" value="JAB"/>
    <property type="match status" value="1"/>
</dbReference>
<feature type="compositionally biased region" description="Gly residues" evidence="1">
    <location>
        <begin position="35"/>
        <end position="44"/>
    </location>
</feature>
<evidence type="ECO:0000256" key="1">
    <source>
        <dbReference type="SAM" id="MobiDB-lite"/>
    </source>
</evidence>
<sequence length="483" mass="52447">MAAPESLSPAGGAGEEAPDEDEDEAEAEDPERPAGGAGVRGGGGALGPGAGAGLGGCGGPGGALTRRAVTLRVLLKDALLEPGVGVLSIYYLGKKFLGDLQPDGRIVWQETGQVFNSPSAWATHCKKLVNPAKKSGCGWASVKYKGQKLDKYKAAWLQRHQLHMPTAAADESPASEGEEEELVMEEEEEELVAEDKSRRAPGKGPSESAHLEASKLRVPIRYCMLGSRDSARNPHTLVEVTSFSAINKFQPFNVAVSSNVLFLLDFHSHLTRSEVVGYLGGRWDTNSQMLTVLRAFPCRSRLGDAETAAATEEEIYQSLLLRGLSLVGWYHSHPHSPALPSLQDLDAQMDYQLRLQGSSNGFQPCLALLCSPYYSGNPGPESKIAPFWVMPPPEQRPSDYGIPMDVEMAYVQDNFLTNDILHEMMLLVEFYKGAPDLVHFQEAWSPEHSYLDKLKISLASRTPKDQGVCPMLEQVFGVLKQGS</sequence>
<dbReference type="Proteomes" id="UP001652624">
    <property type="component" value="Chromosome 23"/>
</dbReference>
<dbReference type="RefSeq" id="XP_060037983.1">
    <property type="nucleotide sequence ID" value="XM_060182000.1"/>
</dbReference>
<protein>
    <submittedName>
        <fullName evidence="4">MPN domain-containing protein</fullName>
    </submittedName>
</protein>
<name>A0ABM3WN41_ERIEU</name>
<proteinExistence type="predicted"/>
<dbReference type="SUPFAM" id="SSF102712">
    <property type="entry name" value="JAB1/MPN domain"/>
    <property type="match status" value="1"/>
</dbReference>
<dbReference type="Gene3D" id="3.40.140.10">
    <property type="entry name" value="Cytidine Deaminase, domain 2"/>
    <property type="match status" value="1"/>
</dbReference>
<dbReference type="Pfam" id="PF18755">
    <property type="entry name" value="RAMA"/>
    <property type="match status" value="1"/>
</dbReference>
<feature type="domain" description="MPN" evidence="2">
    <location>
        <begin position="254"/>
        <end position="389"/>
    </location>
</feature>
<dbReference type="InterPro" id="IPR000555">
    <property type="entry name" value="JAMM/MPN+_dom"/>
</dbReference>
<evidence type="ECO:0000259" key="2">
    <source>
        <dbReference type="PROSITE" id="PS50249"/>
    </source>
</evidence>
<evidence type="ECO:0000313" key="4">
    <source>
        <dbReference type="RefSeq" id="XP_060037983.1"/>
    </source>
</evidence>
<dbReference type="PANTHER" id="PTHR10410">
    <property type="entry name" value="EUKARYOTIC TRANSLATION INITIATION FACTOR 3 -RELATED"/>
    <property type="match status" value="1"/>
</dbReference>
<feature type="compositionally biased region" description="Acidic residues" evidence="1">
    <location>
        <begin position="176"/>
        <end position="192"/>
    </location>
</feature>
<keyword evidence="3" id="KW-1185">Reference proteome</keyword>